<comment type="caution">
    <text evidence="2">The sequence shown here is derived from an EMBL/GenBank/DDBJ whole genome shotgun (WGS) entry which is preliminary data.</text>
</comment>
<proteinExistence type="predicted"/>
<evidence type="ECO:0000313" key="2">
    <source>
        <dbReference type="EMBL" id="OQO89934.1"/>
    </source>
</evidence>
<keyword evidence="3" id="KW-1185">Reference proteome</keyword>
<dbReference type="AlphaFoldDB" id="A0A1V8ZZ25"/>
<dbReference type="STRING" id="1962155.B1813_19025"/>
<keyword evidence="1" id="KW-0472">Membrane</keyword>
<keyword evidence="1" id="KW-0812">Transmembrane</keyword>
<dbReference type="EMBL" id="MWIH01000008">
    <property type="protein sequence ID" value="OQO89934.1"/>
    <property type="molecule type" value="Genomic_DNA"/>
</dbReference>
<dbReference type="RefSeq" id="WP_081194215.1">
    <property type="nucleotide sequence ID" value="NZ_MWIH01000008.1"/>
</dbReference>
<feature type="transmembrane region" description="Helical" evidence="1">
    <location>
        <begin position="46"/>
        <end position="63"/>
    </location>
</feature>
<reference evidence="2 3" key="1">
    <citation type="submission" date="2017-02" db="EMBL/GenBank/DDBJ databases">
        <title>Draft genome of Saccharomonospora sp. 154.</title>
        <authorList>
            <person name="Alonso-Carmona G.S."/>
            <person name="De La Haba R."/>
            <person name="Vera-Gargallo B."/>
            <person name="Sandoval-Trujillo A.H."/>
            <person name="Ramirez-Duran N."/>
            <person name="Ventosa A."/>
        </authorList>
    </citation>
    <scope>NUCLEOTIDE SEQUENCE [LARGE SCALE GENOMIC DNA]</scope>
    <source>
        <strain evidence="2 3">LRS4.154</strain>
    </source>
</reference>
<protein>
    <submittedName>
        <fullName evidence="2">Uncharacterized protein</fullName>
    </submittedName>
</protein>
<feature type="transmembrane region" description="Helical" evidence="1">
    <location>
        <begin position="14"/>
        <end position="40"/>
    </location>
</feature>
<keyword evidence="1" id="KW-1133">Transmembrane helix</keyword>
<dbReference type="Proteomes" id="UP000192591">
    <property type="component" value="Unassembled WGS sequence"/>
</dbReference>
<accession>A0A1V8ZZ25</accession>
<organism evidence="2 3">
    <name type="scientific">Saccharomonospora piscinae</name>
    <dbReference type="NCBI Taxonomy" id="687388"/>
    <lineage>
        <taxon>Bacteria</taxon>
        <taxon>Bacillati</taxon>
        <taxon>Actinomycetota</taxon>
        <taxon>Actinomycetes</taxon>
        <taxon>Pseudonocardiales</taxon>
        <taxon>Pseudonocardiaceae</taxon>
        <taxon>Saccharomonospora</taxon>
    </lineage>
</organism>
<sequence>MNDTTKKVRAARDIIVGGLFVALVVGGLLFLLGFAVFAALEGQTGVAVFAGAMFVIVALWKLASKRR</sequence>
<evidence type="ECO:0000256" key="1">
    <source>
        <dbReference type="SAM" id="Phobius"/>
    </source>
</evidence>
<evidence type="ECO:0000313" key="3">
    <source>
        <dbReference type="Proteomes" id="UP000192591"/>
    </source>
</evidence>
<gene>
    <name evidence="2" type="ORF">B1813_19025</name>
</gene>
<name>A0A1V8ZZ25_SACPI</name>